<comment type="caution">
    <text evidence="2">The sequence shown here is derived from an EMBL/GenBank/DDBJ whole genome shotgun (WGS) entry which is preliminary data.</text>
</comment>
<dbReference type="EMBL" id="JAFBCF010000001">
    <property type="protein sequence ID" value="MBM7799444.1"/>
    <property type="molecule type" value="Genomic_DNA"/>
</dbReference>
<dbReference type="Proteomes" id="UP000704762">
    <property type="component" value="Unassembled WGS sequence"/>
</dbReference>
<dbReference type="SUPFAM" id="SSF56112">
    <property type="entry name" value="Protein kinase-like (PK-like)"/>
    <property type="match status" value="1"/>
</dbReference>
<organism evidence="2 3">
    <name type="scientific">Microlunatus panaciterrae</name>
    <dbReference type="NCBI Taxonomy" id="400768"/>
    <lineage>
        <taxon>Bacteria</taxon>
        <taxon>Bacillati</taxon>
        <taxon>Actinomycetota</taxon>
        <taxon>Actinomycetes</taxon>
        <taxon>Propionibacteriales</taxon>
        <taxon>Propionibacteriaceae</taxon>
        <taxon>Microlunatus</taxon>
    </lineage>
</organism>
<dbReference type="GO" id="GO:0016301">
    <property type="term" value="F:kinase activity"/>
    <property type="evidence" value="ECO:0007669"/>
    <property type="project" value="UniProtKB-KW"/>
</dbReference>
<name>A0ABS2RNC0_9ACTN</name>
<dbReference type="InterPro" id="IPR011009">
    <property type="entry name" value="Kinase-like_dom_sf"/>
</dbReference>
<evidence type="ECO:0000313" key="2">
    <source>
        <dbReference type="EMBL" id="MBM7799444.1"/>
    </source>
</evidence>
<dbReference type="RefSeq" id="WP_204918211.1">
    <property type="nucleotide sequence ID" value="NZ_BAAAQP010000003.1"/>
</dbReference>
<keyword evidence="2" id="KW-0418">Kinase</keyword>
<dbReference type="Pfam" id="PF01636">
    <property type="entry name" value="APH"/>
    <property type="match status" value="1"/>
</dbReference>
<dbReference type="InterPro" id="IPR002575">
    <property type="entry name" value="Aminoglycoside_PTrfase"/>
</dbReference>
<accession>A0ABS2RNC0</accession>
<protein>
    <submittedName>
        <fullName evidence="2">Ser/Thr protein kinase RdoA (MazF antagonist)</fullName>
    </submittedName>
</protein>
<feature type="domain" description="Aminoglycoside phosphotransferase" evidence="1">
    <location>
        <begin position="56"/>
        <end position="261"/>
    </location>
</feature>
<evidence type="ECO:0000313" key="3">
    <source>
        <dbReference type="Proteomes" id="UP000704762"/>
    </source>
</evidence>
<dbReference type="Gene3D" id="3.30.200.20">
    <property type="entry name" value="Phosphorylase Kinase, domain 1"/>
    <property type="match status" value="1"/>
</dbReference>
<dbReference type="Gene3D" id="3.90.1200.10">
    <property type="match status" value="1"/>
</dbReference>
<sequence length="316" mass="35017">MPQPLTIPARATARRPHWQDLPAAVRGLVQDQLRAGVARAISQDSGFTPGFASRLLLTDGTSVFVKATNPEQEWTRQAYRAEAAKLALLPTAVPVPRLRWSYDGDIDGAAWVILIFDDVGGRPPQRPWSRTEARLVLDTAGAMSRTLTPAPAGADWMTLAEEFAAERGRWDELPAEGIWLTRREEARALADEALQLCTGETLVHCDLRDDNVIIGRDRAVWFCDWNFTVVGPAWADSVSLAVSMHGDGLDADVLLADSQQLSRADHEAIDCFLALLIGYFRHAGAQPAPPTSPYLRAHQRWYADVATDWLAQRRCW</sequence>
<proteinExistence type="predicted"/>
<keyword evidence="3" id="KW-1185">Reference proteome</keyword>
<keyword evidence="2" id="KW-0808">Transferase</keyword>
<reference evidence="2 3" key="1">
    <citation type="submission" date="2021-01" db="EMBL/GenBank/DDBJ databases">
        <title>Sequencing the genomes of 1000 actinobacteria strains.</title>
        <authorList>
            <person name="Klenk H.-P."/>
        </authorList>
    </citation>
    <scope>NUCLEOTIDE SEQUENCE [LARGE SCALE GENOMIC DNA]</scope>
    <source>
        <strain evidence="2 3">DSM 18662</strain>
    </source>
</reference>
<gene>
    <name evidence="2" type="ORF">JOE57_002365</name>
</gene>
<evidence type="ECO:0000259" key="1">
    <source>
        <dbReference type="Pfam" id="PF01636"/>
    </source>
</evidence>